<dbReference type="InterPro" id="IPR035979">
    <property type="entry name" value="RBD_domain_sf"/>
</dbReference>
<dbReference type="OrthoDB" id="294286at2759"/>
<keyword evidence="6" id="KW-1185">Reference proteome</keyword>
<dbReference type="GO" id="GO:0003676">
    <property type="term" value="F:nucleic acid binding"/>
    <property type="evidence" value="ECO:0007669"/>
    <property type="project" value="InterPro"/>
</dbReference>
<dbReference type="InterPro" id="IPR027815">
    <property type="entry name" value="CSC1/OSCA1-like_cyt"/>
</dbReference>
<dbReference type="OMA" id="DIMWENL"/>
<evidence type="ECO:0000256" key="1">
    <source>
        <dbReference type="SAM" id="Coils"/>
    </source>
</evidence>
<dbReference type="InterPro" id="IPR045122">
    <property type="entry name" value="Csc1-like"/>
</dbReference>
<dbReference type="SUPFAM" id="SSF54928">
    <property type="entry name" value="RNA-binding domain, RBD"/>
    <property type="match status" value="1"/>
</dbReference>
<feature type="transmembrane region" description="Helical" evidence="3">
    <location>
        <begin position="136"/>
        <end position="158"/>
    </location>
</feature>
<reference evidence="5 6" key="1">
    <citation type="journal article" date="2015" name="Sci. Rep.">
        <title>Genome of the facultative scuticociliatosis pathogen Pseudocohnilembus persalinus provides insight into its virulence through horizontal gene transfer.</title>
        <authorList>
            <person name="Xiong J."/>
            <person name="Wang G."/>
            <person name="Cheng J."/>
            <person name="Tian M."/>
            <person name="Pan X."/>
            <person name="Warren A."/>
            <person name="Jiang C."/>
            <person name="Yuan D."/>
            <person name="Miao W."/>
        </authorList>
    </citation>
    <scope>NUCLEOTIDE SEQUENCE [LARGE SCALE GENOMIC DNA]</scope>
    <source>
        <strain evidence="5">36N120E</strain>
    </source>
</reference>
<dbReference type="PANTHER" id="PTHR13018:SF83">
    <property type="entry name" value="RRM DOMAIN-CONTAINING PROTEIN"/>
    <property type="match status" value="1"/>
</dbReference>
<dbReference type="GO" id="GO:0005227">
    <property type="term" value="F:calcium-activated cation channel activity"/>
    <property type="evidence" value="ECO:0007669"/>
    <property type="project" value="InterPro"/>
</dbReference>
<proteinExistence type="predicted"/>
<dbReference type="Pfam" id="PF14703">
    <property type="entry name" value="PHM7_cyt"/>
    <property type="match status" value="1"/>
</dbReference>
<feature type="domain" description="CSC1/OSCA1-like cytosolic" evidence="4">
    <location>
        <begin position="290"/>
        <end position="432"/>
    </location>
</feature>
<feature type="transmembrane region" description="Helical" evidence="3">
    <location>
        <begin position="207"/>
        <end position="229"/>
    </location>
</feature>
<evidence type="ECO:0000313" key="5">
    <source>
        <dbReference type="EMBL" id="KRX11017.1"/>
    </source>
</evidence>
<evidence type="ECO:0000259" key="4">
    <source>
        <dbReference type="Pfam" id="PF14703"/>
    </source>
</evidence>
<protein>
    <recommendedName>
        <fullName evidence="4">CSC1/OSCA1-like cytosolic domain-containing protein</fullName>
    </recommendedName>
</protein>
<dbReference type="PANTHER" id="PTHR13018">
    <property type="entry name" value="PROBABLE MEMBRANE PROTEIN DUF221-RELATED"/>
    <property type="match status" value="1"/>
</dbReference>
<evidence type="ECO:0000313" key="6">
    <source>
        <dbReference type="Proteomes" id="UP000054937"/>
    </source>
</evidence>
<feature type="transmembrane region" description="Helical" evidence="3">
    <location>
        <begin position="446"/>
        <end position="466"/>
    </location>
</feature>
<dbReference type="InParanoid" id="A0A0V0R969"/>
<evidence type="ECO:0000256" key="3">
    <source>
        <dbReference type="SAM" id="Phobius"/>
    </source>
</evidence>
<keyword evidence="3" id="KW-0472">Membrane</keyword>
<organism evidence="5 6">
    <name type="scientific">Pseudocohnilembus persalinus</name>
    <name type="common">Ciliate</name>
    <dbReference type="NCBI Taxonomy" id="266149"/>
    <lineage>
        <taxon>Eukaryota</taxon>
        <taxon>Sar</taxon>
        <taxon>Alveolata</taxon>
        <taxon>Ciliophora</taxon>
        <taxon>Intramacronucleata</taxon>
        <taxon>Oligohymenophorea</taxon>
        <taxon>Scuticociliatia</taxon>
        <taxon>Philasterida</taxon>
        <taxon>Pseudocohnilembidae</taxon>
        <taxon>Pseudocohnilembus</taxon>
    </lineage>
</organism>
<feature type="region of interest" description="Disordered" evidence="2">
    <location>
        <begin position="1"/>
        <end position="35"/>
    </location>
</feature>
<dbReference type="EMBL" id="LDAU01000008">
    <property type="protein sequence ID" value="KRX11017.1"/>
    <property type="molecule type" value="Genomic_DNA"/>
</dbReference>
<accession>A0A0V0R969</accession>
<name>A0A0V0R969_PSEPJ</name>
<dbReference type="AlphaFoldDB" id="A0A0V0R969"/>
<dbReference type="Proteomes" id="UP000054937">
    <property type="component" value="Unassembled WGS sequence"/>
</dbReference>
<keyword evidence="3" id="KW-1133">Transmembrane helix</keyword>
<dbReference type="GO" id="GO:0005886">
    <property type="term" value="C:plasma membrane"/>
    <property type="evidence" value="ECO:0007669"/>
    <property type="project" value="TreeGrafter"/>
</dbReference>
<sequence>MDQKKESNNDIDKVIDIDNDKNPQEAQKNDNNKNEIEIQISNSNQQGQIGKGGQARIPGAKTLQKNVNSAMKKYDPYQIPADQHIAELHQKSLRVGPPVLTSTEFCPCCARKVDREPLGINCSLHKFAYLGAGTPLFFMFIKFVILFMVILLIVTGIYNAISSAVLGDYCESDQVKEDLTEEEIQNFCEKNWITLFSLGNKADENNLMNISAILNLVACLIIMGLLQLFRYKQRQWQKELDEIDIAPDDYSVMVKNINFDFKLEQGQKYQTVLEEFLENNLFLDKDGKPQSSEVTNVNLCFKMDEFMKLRQNRKKIKQDLSLLIEKEKETGKWDSKKSKEEHEAKLKDIRTQMKEIQQKFHSSEDQEFIRKHFTGFAFVSFHTEQEKDRCLEEQKGIQYFGLTIKNKNARKFKGKNLIIKPAAKPRDVYWQNFHLSKKSILIRNTLGMLSIFPLLAICFVISYYIMKQQKDLEEDNSDGGGPIQTLLALNYDIENPATRAIARQELIEYKKNKLINKTPQDGQLNDIENKVSEKNSNTSQSNLLNKEKINKVVPF</sequence>
<feature type="coiled-coil region" evidence="1">
    <location>
        <begin position="339"/>
        <end position="366"/>
    </location>
</feature>
<evidence type="ECO:0000256" key="2">
    <source>
        <dbReference type="SAM" id="MobiDB-lite"/>
    </source>
</evidence>
<keyword evidence="1" id="KW-0175">Coiled coil</keyword>
<comment type="caution">
    <text evidence="5">The sequence shown here is derived from an EMBL/GenBank/DDBJ whole genome shotgun (WGS) entry which is preliminary data.</text>
</comment>
<gene>
    <name evidence="5" type="ORF">PPERSA_01216</name>
</gene>
<keyword evidence="3" id="KW-0812">Transmembrane</keyword>